<dbReference type="AlphaFoldDB" id="A0A345DPI7"/>
<evidence type="ECO:0000313" key="1">
    <source>
        <dbReference type="EMBL" id="AXF96125.1"/>
    </source>
</evidence>
<sequence>MYEEKMLTKSRLNAEVYFIVNSKSKNIKKIKAHFVENLAINSKIIILEDLLIEENDNVIVNDNVFKISQKIIHKHPIKKNIWKLRISFNFSWPIKKFAKISNINFKSVKSHFIIMN</sequence>
<reference evidence="2" key="1">
    <citation type="submission" date="2018-07" db="EMBL/GenBank/DDBJ databases">
        <title>Complete Genome Sequence of Spiroplasma phoeniceum.</title>
        <authorList>
            <person name="Davis R.E."/>
            <person name="Shao J.Y."/>
            <person name="Zhao Y."/>
            <person name="Silver A."/>
            <person name="Stump z."/>
            <person name="Gasparich G."/>
        </authorList>
    </citation>
    <scope>NUCLEOTIDE SEQUENCE [LARGE SCALE GENOMIC DNA]</scope>
    <source>
        <strain evidence="2">P40</strain>
    </source>
</reference>
<accession>A0A345DPI7</accession>
<protein>
    <submittedName>
        <fullName evidence="1">Uncharacterized protein</fullName>
    </submittedName>
</protein>
<keyword evidence="2" id="KW-1185">Reference proteome</keyword>
<dbReference type="EMBL" id="CP031088">
    <property type="protein sequence ID" value="AXF96125.1"/>
    <property type="molecule type" value="Genomic_DNA"/>
</dbReference>
<dbReference type="KEGG" id="sphh:SDAV_001156"/>
<gene>
    <name evidence="1" type="ORF">SDAV_001156</name>
</gene>
<dbReference type="Proteomes" id="UP000253689">
    <property type="component" value="Chromosome"/>
</dbReference>
<name>A0A345DPI7_9MOLU</name>
<proteinExistence type="predicted"/>
<organism evidence="1 2">
    <name type="scientific">Spiroplasma phoeniceum P40</name>
    <dbReference type="NCBI Taxonomy" id="1276259"/>
    <lineage>
        <taxon>Bacteria</taxon>
        <taxon>Bacillati</taxon>
        <taxon>Mycoplasmatota</taxon>
        <taxon>Mollicutes</taxon>
        <taxon>Entomoplasmatales</taxon>
        <taxon>Spiroplasmataceae</taxon>
        <taxon>Spiroplasma</taxon>
    </lineage>
</organism>
<evidence type="ECO:0000313" key="2">
    <source>
        <dbReference type="Proteomes" id="UP000253689"/>
    </source>
</evidence>